<dbReference type="RefSeq" id="WP_120132819.1">
    <property type="nucleotide sequence ID" value="NZ_RAHH01000011.1"/>
</dbReference>
<proteinExistence type="predicted"/>
<comment type="caution">
    <text evidence="1">The sequence shown here is derived from an EMBL/GenBank/DDBJ whole genome shotgun (WGS) entry which is preliminary data.</text>
</comment>
<evidence type="ECO:0000313" key="2">
    <source>
        <dbReference type="Proteomes" id="UP000284908"/>
    </source>
</evidence>
<name>A0A419N9C4_9GAMM</name>
<evidence type="ECO:0000313" key="1">
    <source>
        <dbReference type="EMBL" id="RJT44305.1"/>
    </source>
</evidence>
<dbReference type="Proteomes" id="UP000284908">
    <property type="component" value="Unassembled WGS sequence"/>
</dbReference>
<keyword evidence="2" id="KW-1185">Reference proteome</keyword>
<dbReference type="OrthoDB" id="7006010at2"/>
<protein>
    <submittedName>
        <fullName evidence="1">Anti-sigma factor</fullName>
    </submittedName>
</protein>
<accession>A0A419N9C4</accession>
<organism evidence="1 2">
    <name type="scientific">Rahnella woolbedingensis</name>
    <dbReference type="NCBI Taxonomy" id="1510574"/>
    <lineage>
        <taxon>Bacteria</taxon>
        <taxon>Pseudomonadati</taxon>
        <taxon>Pseudomonadota</taxon>
        <taxon>Gammaproteobacteria</taxon>
        <taxon>Enterobacterales</taxon>
        <taxon>Yersiniaceae</taxon>
        <taxon>Rahnella</taxon>
    </lineage>
</organism>
<gene>
    <name evidence="1" type="ORF">D6C13_11170</name>
</gene>
<reference evidence="1 2" key="1">
    <citation type="submission" date="2018-09" db="EMBL/GenBank/DDBJ databases">
        <authorList>
            <person name="Le Fleche-Mateos A."/>
        </authorList>
    </citation>
    <scope>NUCLEOTIDE SEQUENCE [LARGE SCALE GENOMIC DNA]</scope>
    <source>
        <strain evidence="1 2">DSM 27399</strain>
    </source>
</reference>
<dbReference type="AlphaFoldDB" id="A0A419N9C4"/>
<sequence>MTREIPSAPYSDETLVAYLDNQLSEPQRAKLEAQLAQDDVLAQRLAQMSRSNLPFHDAFGAMLQDAPVAKLQAALDAIPDVPAAGSRRFSRRALLAASVSFLAVGLLAGRYSTLFAADDGWRARVADYMSLYTAQTLADVYDSAGQQQIQLSRVRNALGIALNPAGLAVQGASLKDARMLHYDDYDIAQITYLDRKYGPMALCITRSEHRGTTAQESEIRRGMNVVYWRHAGYNFMLIGHSPASEMAAHAMALQANIRQVVS</sequence>
<dbReference type="EMBL" id="RAHH01000011">
    <property type="protein sequence ID" value="RJT44305.1"/>
    <property type="molecule type" value="Genomic_DNA"/>
</dbReference>